<feature type="region of interest" description="Disordered" evidence="8">
    <location>
        <begin position="449"/>
        <end position="470"/>
    </location>
</feature>
<dbReference type="GO" id="GO:1990414">
    <property type="term" value="P:replication-born double-strand break repair via sister chromatid exchange"/>
    <property type="evidence" value="ECO:0007669"/>
    <property type="project" value="TreeGrafter"/>
</dbReference>
<evidence type="ECO:0000256" key="1">
    <source>
        <dbReference type="ARBA" id="ARBA00004123"/>
    </source>
</evidence>
<keyword evidence="3" id="KW-0132">Cell division</keyword>
<evidence type="ECO:0000256" key="3">
    <source>
        <dbReference type="ARBA" id="ARBA00022618"/>
    </source>
</evidence>
<evidence type="ECO:0000256" key="2">
    <source>
        <dbReference type="ARBA" id="ARBA00009870"/>
    </source>
</evidence>
<feature type="domain" description="Rad21/Rec8-like protein C-terminal eukaryotic" evidence="9">
    <location>
        <begin position="633"/>
        <end position="684"/>
    </location>
</feature>
<feature type="domain" description="Rad21/Rec8-like protein N-terminal" evidence="10">
    <location>
        <begin position="1"/>
        <end position="101"/>
    </location>
</feature>
<feature type="region of interest" description="Disordered" evidence="8">
    <location>
        <begin position="168"/>
        <end position="221"/>
    </location>
</feature>
<evidence type="ECO:0000256" key="5">
    <source>
        <dbReference type="ARBA" id="ARBA00022829"/>
    </source>
</evidence>
<evidence type="ECO:0000256" key="4">
    <source>
        <dbReference type="ARBA" id="ARBA00022776"/>
    </source>
</evidence>
<evidence type="ECO:0000313" key="12">
    <source>
        <dbReference type="Proteomes" id="UP001293593"/>
    </source>
</evidence>
<feature type="compositionally biased region" description="Polar residues" evidence="8">
    <location>
        <begin position="508"/>
        <end position="527"/>
    </location>
</feature>
<dbReference type="Gene3D" id="1.10.10.580">
    <property type="entry name" value="Structural maintenance of chromosome 1. Chain E"/>
    <property type="match status" value="1"/>
</dbReference>
<dbReference type="PANTHER" id="PTHR12585">
    <property type="entry name" value="SCC1 / RAD21 FAMILY MEMBER"/>
    <property type="match status" value="1"/>
</dbReference>
<feature type="region of interest" description="Disordered" evidence="8">
    <location>
        <begin position="501"/>
        <end position="554"/>
    </location>
</feature>
<dbReference type="InterPro" id="IPR023093">
    <property type="entry name" value="ScpA-like_C"/>
</dbReference>
<evidence type="ECO:0000313" key="11">
    <source>
        <dbReference type="EMBL" id="KAK4253664.1"/>
    </source>
</evidence>
<dbReference type="Pfam" id="PF04824">
    <property type="entry name" value="Rad21_Rec8"/>
    <property type="match status" value="1"/>
</dbReference>
<organism evidence="11 12">
    <name type="scientific">Acacia crassicarpa</name>
    <name type="common">northern wattle</name>
    <dbReference type="NCBI Taxonomy" id="499986"/>
    <lineage>
        <taxon>Eukaryota</taxon>
        <taxon>Viridiplantae</taxon>
        <taxon>Streptophyta</taxon>
        <taxon>Embryophyta</taxon>
        <taxon>Tracheophyta</taxon>
        <taxon>Spermatophyta</taxon>
        <taxon>Magnoliopsida</taxon>
        <taxon>eudicotyledons</taxon>
        <taxon>Gunneridae</taxon>
        <taxon>Pentapetalae</taxon>
        <taxon>rosids</taxon>
        <taxon>fabids</taxon>
        <taxon>Fabales</taxon>
        <taxon>Fabaceae</taxon>
        <taxon>Caesalpinioideae</taxon>
        <taxon>mimosoid clade</taxon>
        <taxon>Acacieae</taxon>
        <taxon>Acacia</taxon>
    </lineage>
</organism>
<comment type="similarity">
    <text evidence="2">Belongs to the rad21 family.</text>
</comment>
<keyword evidence="5" id="KW-0159">Chromosome partition</keyword>
<dbReference type="PANTHER" id="PTHR12585:SF55">
    <property type="entry name" value="SISTER CHROMATID COHESION 1 PROTEIN 3"/>
    <property type="match status" value="1"/>
</dbReference>
<sequence>MFYSHTFLARKGPLATVWIAAHLQHRLRKSHYTSTDIPSTVRRIMEPEVPIALRMSGHLLLGVVRIYSKKVDYLVQDCNAVLSGLNKAFAYIQLTLPEDARKAPFHSITLPETFDLDALTLDGVDDEVEDIHLRNQEEITLTDQIPVGMDYYIAITFDEDIMMDSSHTEVLPDSGARPMEEDVVPQSPLTNVGDEQVCDPRNQRESPGDGSGPHNIQDPEFTRDLGSEEAVPRNQTDMLNLSTPQVLPEIEVLRDANKDPNLEIPPPAVPDPVDNAEPSRIFDQTMNDKDHIPPMVDDLDVGDLSVPSQQHSRLPTPDTSHGAPEIQVSLGHESPNLVLRSSPMLQQPQNRGRKRKQFFDTATVLTNKFMKKALDRTSDLVRKRRFMPSSALDTWKMNNSRRKEQIFDHSLVTGLCTDLSVIYQRDYVCSKYHLVISEEDHMDDEIARTPSTSHTAEEPRAATQPATASGQDMEFERLRSVAATPPPVVPAHNVETEVINTEGDHSSPLRQNDTSPVSTQKLRSVSVSPLKATDVSGTVRTPELASSPRGHGSHMETPMTFLDEGTFQNFGLSDTHPSIISAEVELNFLEADNTPASSQGSEGVNSLSVRTRAVARYLKNLSPISPIAENPADSEDLSLNKILEGKTRRISARMFYETLVLKSYDLVDVHQEEPYGDITLKLTSALSKAEI</sequence>
<dbReference type="CDD" id="cd21793">
    <property type="entry name" value="Rad21_Rec8_M_AtSYN1-like"/>
    <property type="match status" value="1"/>
</dbReference>
<dbReference type="EMBL" id="JAWXYG010000015">
    <property type="protein sequence ID" value="KAK4253664.1"/>
    <property type="molecule type" value="Genomic_DNA"/>
</dbReference>
<evidence type="ECO:0008006" key="13">
    <source>
        <dbReference type="Google" id="ProtNLM"/>
    </source>
</evidence>
<dbReference type="GO" id="GO:0005634">
    <property type="term" value="C:nucleus"/>
    <property type="evidence" value="ECO:0007669"/>
    <property type="project" value="UniProtKB-SubCell"/>
</dbReference>
<dbReference type="InterPro" id="IPR006909">
    <property type="entry name" value="Rad21/Rec8_C_eu"/>
</dbReference>
<dbReference type="AlphaFoldDB" id="A0AAE1IQM6"/>
<dbReference type="GO" id="GO:0007059">
    <property type="term" value="P:chromosome segregation"/>
    <property type="evidence" value="ECO:0007669"/>
    <property type="project" value="UniProtKB-KW"/>
</dbReference>
<gene>
    <name evidence="11" type="ORF">QN277_010310</name>
</gene>
<evidence type="ECO:0000259" key="10">
    <source>
        <dbReference type="Pfam" id="PF04825"/>
    </source>
</evidence>
<evidence type="ECO:0000256" key="6">
    <source>
        <dbReference type="ARBA" id="ARBA00023242"/>
    </source>
</evidence>
<dbReference type="GO" id="GO:0003682">
    <property type="term" value="F:chromatin binding"/>
    <property type="evidence" value="ECO:0007669"/>
    <property type="project" value="TreeGrafter"/>
</dbReference>
<comment type="subunit">
    <text evidence="7">Component of the cohesin complex.</text>
</comment>
<proteinExistence type="inferred from homology"/>
<evidence type="ECO:0000256" key="8">
    <source>
        <dbReference type="SAM" id="MobiDB-lite"/>
    </source>
</evidence>
<reference evidence="11" key="1">
    <citation type="submission" date="2023-10" db="EMBL/GenBank/DDBJ databases">
        <title>Chromosome-level genome of the transformable northern wattle, Acacia crassicarpa.</title>
        <authorList>
            <person name="Massaro I."/>
            <person name="Sinha N.R."/>
            <person name="Poethig S."/>
            <person name="Leichty A.R."/>
        </authorList>
    </citation>
    <scope>NUCLEOTIDE SEQUENCE</scope>
    <source>
        <strain evidence="11">Acra3RX</strain>
        <tissue evidence="11">Leaf</tissue>
    </source>
</reference>
<accession>A0AAE1IQM6</accession>
<dbReference type="GO" id="GO:0051301">
    <property type="term" value="P:cell division"/>
    <property type="evidence" value="ECO:0007669"/>
    <property type="project" value="UniProtKB-KW"/>
</dbReference>
<keyword evidence="6" id="KW-0539">Nucleus</keyword>
<dbReference type="FunFam" id="1.10.10.580:FF:000002">
    <property type="entry name" value="Sister chromatid cohesion 1 protein 4"/>
    <property type="match status" value="1"/>
</dbReference>
<comment type="caution">
    <text evidence="11">The sequence shown here is derived from an EMBL/GenBank/DDBJ whole genome shotgun (WGS) entry which is preliminary data.</text>
</comment>
<keyword evidence="12" id="KW-1185">Reference proteome</keyword>
<dbReference type="Proteomes" id="UP001293593">
    <property type="component" value="Unassembled WGS sequence"/>
</dbReference>
<dbReference type="InterPro" id="IPR039781">
    <property type="entry name" value="Rad21/Rec8-like"/>
</dbReference>
<evidence type="ECO:0000259" key="9">
    <source>
        <dbReference type="Pfam" id="PF04824"/>
    </source>
</evidence>
<dbReference type="SUPFAM" id="SSF46785">
    <property type="entry name" value="Winged helix' DNA-binding domain"/>
    <property type="match status" value="1"/>
</dbReference>
<dbReference type="GO" id="GO:0008278">
    <property type="term" value="C:cohesin complex"/>
    <property type="evidence" value="ECO:0007669"/>
    <property type="project" value="InterPro"/>
</dbReference>
<dbReference type="GO" id="GO:0007062">
    <property type="term" value="P:sister chromatid cohesion"/>
    <property type="evidence" value="ECO:0007669"/>
    <property type="project" value="InterPro"/>
</dbReference>
<dbReference type="InterPro" id="IPR006910">
    <property type="entry name" value="Rad21_Rec8_N"/>
</dbReference>
<dbReference type="Pfam" id="PF04825">
    <property type="entry name" value="Rad21_Rec8_N"/>
    <property type="match status" value="1"/>
</dbReference>
<keyword evidence="4" id="KW-0498">Mitosis</keyword>
<comment type="subcellular location">
    <subcellularLocation>
        <location evidence="1">Nucleus</location>
    </subcellularLocation>
</comment>
<dbReference type="InterPro" id="IPR036390">
    <property type="entry name" value="WH_DNA-bd_sf"/>
</dbReference>
<protein>
    <recommendedName>
        <fullName evidence="13">Sister chromatid cohesion 1 protein 3</fullName>
    </recommendedName>
</protein>
<keyword evidence="4" id="KW-0131">Cell cycle</keyword>
<evidence type="ECO:0000256" key="7">
    <source>
        <dbReference type="ARBA" id="ARBA00064543"/>
    </source>
</evidence>
<name>A0AAE1IQM6_9FABA</name>